<feature type="compositionally biased region" description="Polar residues" evidence="1">
    <location>
        <begin position="63"/>
        <end position="78"/>
    </location>
</feature>
<comment type="caution">
    <text evidence="2">The sequence shown here is derived from an EMBL/GenBank/DDBJ whole genome shotgun (WGS) entry which is preliminary data.</text>
</comment>
<proteinExistence type="predicted"/>
<feature type="compositionally biased region" description="Acidic residues" evidence="1">
    <location>
        <begin position="127"/>
        <end position="136"/>
    </location>
</feature>
<keyword evidence="3" id="KW-1185">Reference proteome</keyword>
<feature type="compositionally biased region" description="Polar residues" evidence="1">
    <location>
        <begin position="170"/>
        <end position="181"/>
    </location>
</feature>
<dbReference type="Proteomes" id="UP000664132">
    <property type="component" value="Unassembled WGS sequence"/>
</dbReference>
<name>A0A8H7WDI1_9HELO</name>
<organism evidence="2 3">
    <name type="scientific">Cadophora malorum</name>
    <dbReference type="NCBI Taxonomy" id="108018"/>
    <lineage>
        <taxon>Eukaryota</taxon>
        <taxon>Fungi</taxon>
        <taxon>Dikarya</taxon>
        <taxon>Ascomycota</taxon>
        <taxon>Pezizomycotina</taxon>
        <taxon>Leotiomycetes</taxon>
        <taxon>Helotiales</taxon>
        <taxon>Ploettnerulaceae</taxon>
        <taxon>Cadophora</taxon>
    </lineage>
</organism>
<sequence length="259" mass="27494">MPPKYHISKTEGPTRTKQFAKVPFELQSRTWELTSNLTSEYSCPSGLKAFGDDEQEEEKIEANSGTHADQNTDSSTIASKEPVRMRGGLASAAARRSAPSTGASRKRSREGDDSENDSGHYPSESEKSEEEGEEKEESVSEGVPSTSTSPGSSSTTNIGSTSKHDAAQDPSDNIETEQTPVNLRDGQLESAAGRRSAPSTGGSRYHDNDAANESDGDSSVHQLHLTTNGPLMPSTAQKKPGSINPIGAMAATNNTASHR</sequence>
<evidence type="ECO:0000313" key="3">
    <source>
        <dbReference type="Proteomes" id="UP000664132"/>
    </source>
</evidence>
<feature type="compositionally biased region" description="Low complexity" evidence="1">
    <location>
        <begin position="86"/>
        <end position="103"/>
    </location>
</feature>
<reference evidence="2" key="1">
    <citation type="submission" date="2021-02" db="EMBL/GenBank/DDBJ databases">
        <title>Genome sequence Cadophora malorum strain M34.</title>
        <authorList>
            <person name="Stefanovic E."/>
            <person name="Vu D."/>
            <person name="Scully C."/>
            <person name="Dijksterhuis J."/>
            <person name="Roader J."/>
            <person name="Houbraken J."/>
        </authorList>
    </citation>
    <scope>NUCLEOTIDE SEQUENCE</scope>
    <source>
        <strain evidence="2">M34</strain>
    </source>
</reference>
<gene>
    <name evidence="2" type="ORF">IFR04_003948</name>
</gene>
<feature type="compositionally biased region" description="Low complexity" evidence="1">
    <location>
        <begin position="140"/>
        <end position="161"/>
    </location>
</feature>
<accession>A0A8H7WDI1</accession>
<dbReference type="EMBL" id="JAFJYH010000042">
    <property type="protein sequence ID" value="KAG4422878.1"/>
    <property type="molecule type" value="Genomic_DNA"/>
</dbReference>
<feature type="region of interest" description="Disordered" evidence="1">
    <location>
        <begin position="41"/>
        <end position="259"/>
    </location>
</feature>
<feature type="compositionally biased region" description="Polar residues" evidence="1">
    <location>
        <begin position="217"/>
        <end position="237"/>
    </location>
</feature>
<evidence type="ECO:0000313" key="2">
    <source>
        <dbReference type="EMBL" id="KAG4422878.1"/>
    </source>
</evidence>
<evidence type="ECO:0000256" key="1">
    <source>
        <dbReference type="SAM" id="MobiDB-lite"/>
    </source>
</evidence>
<dbReference type="AlphaFoldDB" id="A0A8H7WDI1"/>
<protein>
    <submittedName>
        <fullName evidence="2">Uncharacterized protein</fullName>
    </submittedName>
</protein>
<feature type="region of interest" description="Disordered" evidence="1">
    <location>
        <begin position="1"/>
        <end position="21"/>
    </location>
</feature>